<dbReference type="EMBL" id="GL436635">
    <property type="protein sequence ID" value="EFN71699.1"/>
    <property type="molecule type" value="Genomic_DNA"/>
</dbReference>
<evidence type="ECO:0000256" key="1">
    <source>
        <dbReference type="SAM" id="MobiDB-lite"/>
    </source>
</evidence>
<proteinExistence type="predicted"/>
<dbReference type="Proteomes" id="UP000000311">
    <property type="component" value="Unassembled WGS sequence"/>
</dbReference>
<dbReference type="InParanoid" id="E2A4F2"/>
<sequence>MALEAVGEEKTKRNMKKEKKAERSKSDGPQNLVQGKLHNTTIYIVECFFNVFDNGGRTKVVEDKVMHYMGMKIQRQVIKCKCALQIRRPPISYFHERSSLRNRKGSRADPSWNGENALSAVQRDVIAMTGTCRIVESARSCFRTPLVLPYCVAGSLAGSRDHVGYGSGGDGDGGGEGAGGGGGCCWIAPVSPDVSQVTSCSQVVTAKKSSASNSFLDETEPLCVEAEPLLLFRPYPVSWKEFHAVLASMSASQKAPYFIISASARRASTVVLKI</sequence>
<evidence type="ECO:0000313" key="2">
    <source>
        <dbReference type="EMBL" id="EFN71699.1"/>
    </source>
</evidence>
<dbReference type="AlphaFoldDB" id="E2A4F2"/>
<organism evidence="3">
    <name type="scientific">Camponotus floridanus</name>
    <name type="common">Florida carpenter ant</name>
    <dbReference type="NCBI Taxonomy" id="104421"/>
    <lineage>
        <taxon>Eukaryota</taxon>
        <taxon>Metazoa</taxon>
        <taxon>Ecdysozoa</taxon>
        <taxon>Arthropoda</taxon>
        <taxon>Hexapoda</taxon>
        <taxon>Insecta</taxon>
        <taxon>Pterygota</taxon>
        <taxon>Neoptera</taxon>
        <taxon>Endopterygota</taxon>
        <taxon>Hymenoptera</taxon>
        <taxon>Apocrita</taxon>
        <taxon>Aculeata</taxon>
        <taxon>Formicoidea</taxon>
        <taxon>Formicidae</taxon>
        <taxon>Formicinae</taxon>
        <taxon>Camponotus</taxon>
    </lineage>
</organism>
<keyword evidence="3" id="KW-1185">Reference proteome</keyword>
<gene>
    <name evidence="2" type="ORF">EAG_14282</name>
</gene>
<feature type="region of interest" description="Disordered" evidence="1">
    <location>
        <begin position="1"/>
        <end position="33"/>
    </location>
</feature>
<name>E2A4F2_CAMFO</name>
<protein>
    <submittedName>
        <fullName evidence="2">Uncharacterized protein</fullName>
    </submittedName>
</protein>
<accession>E2A4F2</accession>
<evidence type="ECO:0000313" key="3">
    <source>
        <dbReference type="Proteomes" id="UP000000311"/>
    </source>
</evidence>
<reference evidence="2 3" key="1">
    <citation type="journal article" date="2010" name="Science">
        <title>Genomic comparison of the ants Camponotus floridanus and Harpegnathos saltator.</title>
        <authorList>
            <person name="Bonasio R."/>
            <person name="Zhang G."/>
            <person name="Ye C."/>
            <person name="Mutti N.S."/>
            <person name="Fang X."/>
            <person name="Qin N."/>
            <person name="Donahue G."/>
            <person name="Yang P."/>
            <person name="Li Q."/>
            <person name="Li C."/>
            <person name="Zhang P."/>
            <person name="Huang Z."/>
            <person name="Berger S.L."/>
            <person name="Reinberg D."/>
            <person name="Wang J."/>
            <person name="Liebig J."/>
        </authorList>
    </citation>
    <scope>NUCLEOTIDE SEQUENCE [LARGE SCALE GENOMIC DNA]</scope>
    <source>
        <strain evidence="3">C129</strain>
    </source>
</reference>